<comment type="catalytic activity">
    <reaction evidence="12">
        <text>(6S)-5,6,7,8-tetrahydrofolyl-(gamma-L-Glu)(n) + L-glutamate + ATP = (6S)-5,6,7,8-tetrahydrofolyl-(gamma-L-Glu)(n+1) + ADP + phosphate + H(+)</text>
        <dbReference type="Rhea" id="RHEA:10580"/>
        <dbReference type="Rhea" id="RHEA-COMP:14738"/>
        <dbReference type="Rhea" id="RHEA-COMP:14740"/>
        <dbReference type="ChEBI" id="CHEBI:15378"/>
        <dbReference type="ChEBI" id="CHEBI:29985"/>
        <dbReference type="ChEBI" id="CHEBI:30616"/>
        <dbReference type="ChEBI" id="CHEBI:43474"/>
        <dbReference type="ChEBI" id="CHEBI:141005"/>
        <dbReference type="ChEBI" id="CHEBI:456216"/>
        <dbReference type="EC" id="6.3.2.17"/>
    </reaction>
</comment>
<dbReference type="InterPro" id="IPR036615">
    <property type="entry name" value="Mur_ligase_C_dom_sf"/>
</dbReference>
<feature type="compositionally biased region" description="Polar residues" evidence="13">
    <location>
        <begin position="1112"/>
        <end position="1130"/>
    </location>
</feature>
<dbReference type="GeneID" id="36572281"/>
<evidence type="ECO:0000256" key="9">
    <source>
        <dbReference type="ARBA" id="ARBA00022842"/>
    </source>
</evidence>
<dbReference type="AlphaFoldDB" id="A0A2T3B0X1"/>
<feature type="compositionally biased region" description="Basic and acidic residues" evidence="13">
    <location>
        <begin position="1015"/>
        <end position="1051"/>
    </location>
</feature>
<dbReference type="GO" id="GO:0005829">
    <property type="term" value="C:cytosol"/>
    <property type="evidence" value="ECO:0007669"/>
    <property type="project" value="TreeGrafter"/>
</dbReference>
<dbReference type="EMBL" id="KZ679012">
    <property type="protein sequence ID" value="PSS17056.1"/>
    <property type="molecule type" value="Genomic_DNA"/>
</dbReference>
<dbReference type="Gene3D" id="3.90.190.20">
    <property type="entry name" value="Mur ligase, C-terminal domain"/>
    <property type="match status" value="1"/>
</dbReference>
<feature type="region of interest" description="Disordered" evidence="13">
    <location>
        <begin position="990"/>
        <end position="1130"/>
    </location>
</feature>
<keyword evidence="15" id="KW-1185">Reference proteome</keyword>
<dbReference type="GO" id="GO:0004326">
    <property type="term" value="F:tetrahydrofolylpolyglutamate synthase activity"/>
    <property type="evidence" value="ECO:0007669"/>
    <property type="project" value="UniProtKB-EC"/>
</dbReference>
<dbReference type="OrthoDB" id="5212574at2759"/>
<evidence type="ECO:0000256" key="3">
    <source>
        <dbReference type="ARBA" id="ARBA00013025"/>
    </source>
</evidence>
<evidence type="ECO:0000256" key="1">
    <source>
        <dbReference type="ARBA" id="ARBA00005150"/>
    </source>
</evidence>
<sequence>MASCTGRSYADALALLENLQSNRSVVTSISTSPFDMNQAAIPEMLDWTRKAGYEVGDFAKHGLRCIHIAGTKGKGSVCAMVEKLLLQYRGEDTCGGLAVGARKSLGKIGMYTSPHLITVRERIHIDGSPISESLFARYFFELWDRFSNSVPDSDPMSLDTKPSYFRYLTILALHAFLQEGVETAIMECGIGGEYDSTNILPPEAVTVCAIARLGIDHIGMLGETIEEIAWHKAGIIKTGTPVFTIEQVPAAHAVLKKRAAEKGVELQVVKQPKAVDNSRLGIDLSMEGDFQQTNAALSTAVAASHLMTMGITEGIPNPQALPIPPENLPEQFKYGLKTAKLPGRCEVRRDGNIEWLIDGAHTVDSIEAVAQWFTSKVDEAWKEEKPPTATMLIFNQQDRDAETLLRTLITSIARAASSKNGPRSHRSFPTAEDGAQSASKIFTYAAFCLNTPFKDDVGKDVDLSLQERLAEVYRMQGGNSSHMCYGNVEEAVEFARKVSVGEERVLVLVTGSLVATTLDRLARCERQSWTELNHSDDLHSRSRLHPVPLSQVPTCLSRPPAIQNGAPDGPGPPPCPADRQVPIPIQQLIMYAPPYGFGPTPSHASPFNPNVGMPPQPGPHSTPHQQPLQQQQQQQHQQQHQHPQQQHQQQQQQQQQQRAQQPQHMMMYNPQAFGASSYDPRNAGAVPMMQQNGGLAHLPGGAFRTPACEVFARIIYQKDPSGVLQVQYLASAAPSYTMSLAAYYLAQYQTPYTTSPYGASVPSLATSLPPNFLPSTSAANAPSRAFPMNAPNLNMNPQAMNQRIQPPTPNRASYGNLQHSTPPNASTASSQFATPQNQTTNQQLQQQIQSTAGAGVTTPQTPNFSHPGQTGLGVGQVATPLSPGSEAREKERVTLLLEINRELLMTVIDWQNAQQAEKEESASIANTTTSTDQDKAEKDKGEKNKLSTGREYVECMRRLQSNLAYLAAIADRSHKPSNQIPAHPTIMTAPVLNLKPNPSPDVGNAPKPESPSNSETKKVDGEEQKQNKEESKGLTGQSKEERMETLKDQYRRLQALFPGVDPKKDHTIQRVNEASRQQMQAKAQAHAQAQAQAQTQAAAGTQVGQGQMGQKTPQTPGVATEQQEGQAQNP</sequence>
<dbReference type="PANTHER" id="PTHR11136:SF5">
    <property type="entry name" value="FOLYLPOLYGLUTAMATE SYNTHASE, MITOCHONDRIAL"/>
    <property type="match status" value="1"/>
</dbReference>
<evidence type="ECO:0000256" key="12">
    <source>
        <dbReference type="ARBA" id="ARBA00047493"/>
    </source>
</evidence>
<proteinExistence type="inferred from homology"/>
<dbReference type="PANTHER" id="PTHR11136">
    <property type="entry name" value="FOLYLPOLYGLUTAMATE SYNTHASE-RELATED"/>
    <property type="match status" value="1"/>
</dbReference>
<dbReference type="GO" id="GO:0006730">
    <property type="term" value="P:one-carbon metabolic process"/>
    <property type="evidence" value="ECO:0007669"/>
    <property type="project" value="UniProtKB-KW"/>
</dbReference>
<organism evidence="14 15">
    <name type="scientific">Amorphotheca resinae ATCC 22711</name>
    <dbReference type="NCBI Taxonomy" id="857342"/>
    <lineage>
        <taxon>Eukaryota</taxon>
        <taxon>Fungi</taxon>
        <taxon>Dikarya</taxon>
        <taxon>Ascomycota</taxon>
        <taxon>Pezizomycotina</taxon>
        <taxon>Leotiomycetes</taxon>
        <taxon>Helotiales</taxon>
        <taxon>Amorphothecaceae</taxon>
        <taxon>Amorphotheca</taxon>
    </lineage>
</organism>
<keyword evidence="4" id="KW-0554">One-carbon metabolism</keyword>
<evidence type="ECO:0000256" key="6">
    <source>
        <dbReference type="ARBA" id="ARBA00022723"/>
    </source>
</evidence>
<keyword evidence="7" id="KW-0547">Nucleotide-binding</keyword>
<dbReference type="Proteomes" id="UP000241818">
    <property type="component" value="Unassembled WGS sequence"/>
</dbReference>
<keyword evidence="6" id="KW-0479">Metal-binding</keyword>
<dbReference type="InterPro" id="IPR018109">
    <property type="entry name" value="Folylpolyglutamate_synth_CS"/>
</dbReference>
<dbReference type="GO" id="GO:0005739">
    <property type="term" value="C:mitochondrion"/>
    <property type="evidence" value="ECO:0007669"/>
    <property type="project" value="TreeGrafter"/>
</dbReference>
<dbReference type="Gene3D" id="3.40.1190.10">
    <property type="entry name" value="Mur-like, catalytic domain"/>
    <property type="match status" value="1"/>
</dbReference>
<dbReference type="GO" id="GO:0005524">
    <property type="term" value="F:ATP binding"/>
    <property type="evidence" value="ECO:0007669"/>
    <property type="project" value="UniProtKB-KW"/>
</dbReference>
<accession>A0A2T3B0X1</accession>
<dbReference type="PROSITE" id="PS01012">
    <property type="entry name" value="FOLYLPOLYGLU_SYNT_2"/>
    <property type="match status" value="1"/>
</dbReference>
<evidence type="ECO:0000256" key="10">
    <source>
        <dbReference type="ARBA" id="ARBA00030592"/>
    </source>
</evidence>
<dbReference type="SUPFAM" id="SSF53244">
    <property type="entry name" value="MurD-like peptide ligases, peptide-binding domain"/>
    <property type="match status" value="1"/>
</dbReference>
<comment type="similarity">
    <text evidence="2">Belongs to the folylpolyglutamate synthase family.</text>
</comment>
<dbReference type="UniPathway" id="UPA00850"/>
<dbReference type="EC" id="6.3.2.17" evidence="3"/>
<feature type="compositionally biased region" description="Basic and acidic residues" evidence="13">
    <location>
        <begin position="932"/>
        <end position="945"/>
    </location>
</feature>
<keyword evidence="5" id="KW-0436">Ligase</keyword>
<keyword evidence="8" id="KW-0067">ATP-binding</keyword>
<evidence type="ECO:0000256" key="8">
    <source>
        <dbReference type="ARBA" id="ARBA00022840"/>
    </source>
</evidence>
<evidence type="ECO:0000256" key="2">
    <source>
        <dbReference type="ARBA" id="ARBA00008276"/>
    </source>
</evidence>
<feature type="region of interest" description="Disordered" evidence="13">
    <location>
        <begin position="550"/>
        <end position="580"/>
    </location>
</feature>
<feature type="region of interest" description="Disordered" evidence="13">
    <location>
        <begin position="594"/>
        <end position="663"/>
    </location>
</feature>
<evidence type="ECO:0000256" key="7">
    <source>
        <dbReference type="ARBA" id="ARBA00022741"/>
    </source>
</evidence>
<feature type="region of interest" description="Disordered" evidence="13">
    <location>
        <begin position="917"/>
        <end position="945"/>
    </location>
</feature>
<dbReference type="InterPro" id="IPR036565">
    <property type="entry name" value="Mur-like_cat_sf"/>
</dbReference>
<dbReference type="PROSITE" id="PS01011">
    <property type="entry name" value="FOLYLPOLYGLU_SYNT_1"/>
    <property type="match status" value="1"/>
</dbReference>
<dbReference type="NCBIfam" id="TIGR01499">
    <property type="entry name" value="folC"/>
    <property type="match status" value="1"/>
</dbReference>
<dbReference type="InParanoid" id="A0A2T3B0X1"/>
<keyword evidence="9" id="KW-0460">Magnesium</keyword>
<evidence type="ECO:0000313" key="14">
    <source>
        <dbReference type="EMBL" id="PSS17056.1"/>
    </source>
</evidence>
<dbReference type="RefSeq" id="XP_024720564.1">
    <property type="nucleotide sequence ID" value="XM_024864200.1"/>
</dbReference>
<feature type="compositionally biased region" description="Low complexity" evidence="13">
    <location>
        <begin position="623"/>
        <end position="663"/>
    </location>
</feature>
<feature type="compositionally biased region" description="Polar residues" evidence="13">
    <location>
        <begin position="798"/>
        <end position="830"/>
    </location>
</feature>
<evidence type="ECO:0000256" key="13">
    <source>
        <dbReference type="SAM" id="MobiDB-lite"/>
    </source>
</evidence>
<evidence type="ECO:0000256" key="4">
    <source>
        <dbReference type="ARBA" id="ARBA00022563"/>
    </source>
</evidence>
<comment type="pathway">
    <text evidence="1">Cofactor biosynthesis; tetrahydrofolylpolyglutamate biosynthesis.</text>
</comment>
<dbReference type="STRING" id="857342.A0A2T3B0X1"/>
<gene>
    <name evidence="14" type="ORF">M430DRAFT_20017</name>
</gene>
<feature type="region of interest" description="Disordered" evidence="13">
    <location>
        <begin position="798"/>
        <end position="843"/>
    </location>
</feature>
<name>A0A2T3B0X1_AMORE</name>
<dbReference type="GO" id="GO:0046872">
    <property type="term" value="F:metal ion binding"/>
    <property type="evidence" value="ECO:0007669"/>
    <property type="project" value="UniProtKB-KW"/>
</dbReference>
<feature type="compositionally biased region" description="Low complexity" evidence="13">
    <location>
        <begin position="1077"/>
        <end position="1111"/>
    </location>
</feature>
<dbReference type="SUPFAM" id="SSF53623">
    <property type="entry name" value="MurD-like peptide ligases, catalytic domain"/>
    <property type="match status" value="1"/>
</dbReference>
<evidence type="ECO:0000313" key="15">
    <source>
        <dbReference type="Proteomes" id="UP000241818"/>
    </source>
</evidence>
<dbReference type="InterPro" id="IPR001645">
    <property type="entry name" value="Folylpolyglutamate_synth"/>
</dbReference>
<evidence type="ECO:0000256" key="5">
    <source>
        <dbReference type="ARBA" id="ARBA00022598"/>
    </source>
</evidence>
<protein>
    <recommendedName>
        <fullName evidence="3">tetrahydrofolate synthase</fullName>
        <ecNumber evidence="3">6.3.2.17</ecNumber>
    </recommendedName>
    <alternativeName>
        <fullName evidence="11">Folylpoly-gamma-glutamate synthetase</fullName>
    </alternativeName>
    <alternativeName>
        <fullName evidence="10">Tetrahydrofolylpolyglutamate synthase</fullName>
    </alternativeName>
</protein>
<reference evidence="14 15" key="1">
    <citation type="journal article" date="2018" name="New Phytol.">
        <title>Comparative genomics and transcriptomics depict ericoid mycorrhizal fungi as versatile saprotrophs and plant mutualists.</title>
        <authorList>
            <person name="Martino E."/>
            <person name="Morin E."/>
            <person name="Grelet G.A."/>
            <person name="Kuo A."/>
            <person name="Kohler A."/>
            <person name="Daghino S."/>
            <person name="Barry K.W."/>
            <person name="Cichocki N."/>
            <person name="Clum A."/>
            <person name="Dockter R.B."/>
            <person name="Hainaut M."/>
            <person name="Kuo R.C."/>
            <person name="LaButti K."/>
            <person name="Lindahl B.D."/>
            <person name="Lindquist E.A."/>
            <person name="Lipzen A."/>
            <person name="Khouja H.R."/>
            <person name="Magnuson J."/>
            <person name="Murat C."/>
            <person name="Ohm R.A."/>
            <person name="Singer S.W."/>
            <person name="Spatafora J.W."/>
            <person name="Wang M."/>
            <person name="Veneault-Fourrey C."/>
            <person name="Henrissat B."/>
            <person name="Grigoriev I.V."/>
            <person name="Martin F.M."/>
            <person name="Perotto S."/>
        </authorList>
    </citation>
    <scope>NUCLEOTIDE SEQUENCE [LARGE SCALE GENOMIC DNA]</scope>
    <source>
        <strain evidence="14 15">ATCC 22711</strain>
    </source>
</reference>
<feature type="compositionally biased region" description="Low complexity" evidence="13">
    <location>
        <begin position="831"/>
        <end position="843"/>
    </location>
</feature>
<evidence type="ECO:0000256" key="11">
    <source>
        <dbReference type="ARBA" id="ARBA00030876"/>
    </source>
</evidence>